<comment type="caution">
    <text evidence="1">The sequence shown here is derived from an EMBL/GenBank/DDBJ whole genome shotgun (WGS) entry which is preliminary data.</text>
</comment>
<sequence>MMDNVSYRWRKTTDINREYALFELLEGETPVLELGLSDEGILEVVFNPSVSGRIFELEHFLKLLDEGRALAERDR</sequence>
<protein>
    <submittedName>
        <fullName evidence="1">Uncharacterized protein</fullName>
    </submittedName>
</protein>
<dbReference type="Proteomes" id="UP000029444">
    <property type="component" value="Unassembled WGS sequence"/>
</dbReference>
<evidence type="ECO:0000313" key="1">
    <source>
        <dbReference type="EMBL" id="KGD61407.1"/>
    </source>
</evidence>
<organism evidence="1 2">
    <name type="scientific">Alcanivorax nanhaiticus</name>
    <dbReference type="NCBI Taxonomy" id="1177154"/>
    <lineage>
        <taxon>Bacteria</taxon>
        <taxon>Pseudomonadati</taxon>
        <taxon>Pseudomonadota</taxon>
        <taxon>Gammaproteobacteria</taxon>
        <taxon>Oceanospirillales</taxon>
        <taxon>Alcanivoracaceae</taxon>
        <taxon>Alcanivorax</taxon>
    </lineage>
</organism>
<dbReference type="STRING" id="1177154.Y5S_03745"/>
<reference evidence="1 2" key="1">
    <citation type="submission" date="2012-09" db="EMBL/GenBank/DDBJ databases">
        <title>Genome Sequence of alkane-degrading Bacterium Alcanivorax sp. 19-m-6.</title>
        <authorList>
            <person name="Lai Q."/>
            <person name="Shao Z."/>
        </authorList>
    </citation>
    <scope>NUCLEOTIDE SEQUENCE [LARGE SCALE GENOMIC DNA]</scope>
    <source>
        <strain evidence="1 2">19-m-6</strain>
    </source>
</reference>
<proteinExistence type="predicted"/>
<keyword evidence="2" id="KW-1185">Reference proteome</keyword>
<dbReference type="AlphaFoldDB" id="A0A095SA57"/>
<evidence type="ECO:0000313" key="2">
    <source>
        <dbReference type="Proteomes" id="UP000029444"/>
    </source>
</evidence>
<name>A0A095SA57_9GAMM</name>
<dbReference type="RefSeq" id="WP_156107869.1">
    <property type="nucleotide sequence ID" value="NZ_ARXV01000025.1"/>
</dbReference>
<accession>A0A095SA57</accession>
<dbReference type="EMBL" id="ARXV01000025">
    <property type="protein sequence ID" value="KGD61407.1"/>
    <property type="molecule type" value="Genomic_DNA"/>
</dbReference>
<gene>
    <name evidence="1" type="ORF">Y5S_03745</name>
</gene>